<dbReference type="InterPro" id="IPR006143">
    <property type="entry name" value="RND_pump_MFP"/>
</dbReference>
<dbReference type="GO" id="GO:0030313">
    <property type="term" value="C:cell envelope"/>
    <property type="evidence" value="ECO:0007669"/>
    <property type="project" value="UniProtKB-SubCell"/>
</dbReference>
<gene>
    <name evidence="7" type="ORF">C900_03886</name>
</gene>
<dbReference type="Gene3D" id="2.40.420.20">
    <property type="match status" value="1"/>
</dbReference>
<organism evidence="7 8">
    <name type="scientific">Fulvivirga imtechensis AK7</name>
    <dbReference type="NCBI Taxonomy" id="1237149"/>
    <lineage>
        <taxon>Bacteria</taxon>
        <taxon>Pseudomonadati</taxon>
        <taxon>Bacteroidota</taxon>
        <taxon>Cytophagia</taxon>
        <taxon>Cytophagales</taxon>
        <taxon>Fulvivirgaceae</taxon>
        <taxon>Fulvivirga</taxon>
    </lineage>
</organism>
<evidence type="ECO:0000256" key="3">
    <source>
        <dbReference type="SAM" id="Coils"/>
    </source>
</evidence>
<dbReference type="GO" id="GO:0046677">
    <property type="term" value="P:response to antibiotic"/>
    <property type="evidence" value="ECO:0007669"/>
    <property type="project" value="TreeGrafter"/>
</dbReference>
<feature type="coiled-coil region" evidence="3">
    <location>
        <begin position="150"/>
        <end position="177"/>
    </location>
</feature>
<dbReference type="GO" id="GO:0005886">
    <property type="term" value="C:plasma membrane"/>
    <property type="evidence" value="ECO:0007669"/>
    <property type="project" value="TreeGrafter"/>
</dbReference>
<keyword evidence="3" id="KW-0175">Coiled coil</keyword>
<evidence type="ECO:0000313" key="8">
    <source>
        <dbReference type="Proteomes" id="UP000011135"/>
    </source>
</evidence>
<evidence type="ECO:0000259" key="4">
    <source>
        <dbReference type="Pfam" id="PF25917"/>
    </source>
</evidence>
<dbReference type="Pfam" id="PF25944">
    <property type="entry name" value="Beta-barrel_RND"/>
    <property type="match status" value="1"/>
</dbReference>
<dbReference type="InterPro" id="IPR058626">
    <property type="entry name" value="MdtA-like_b-barrel"/>
</dbReference>
<dbReference type="Gene3D" id="2.40.50.100">
    <property type="match status" value="1"/>
</dbReference>
<dbReference type="Proteomes" id="UP000011135">
    <property type="component" value="Unassembled WGS sequence"/>
</dbReference>
<evidence type="ECO:0000313" key="7">
    <source>
        <dbReference type="EMBL" id="ELR70201.1"/>
    </source>
</evidence>
<reference evidence="7 8" key="1">
    <citation type="submission" date="2012-12" db="EMBL/GenBank/DDBJ databases">
        <title>Genome assembly of Fulvivirga imtechensis AK7.</title>
        <authorList>
            <person name="Nupur N."/>
            <person name="Khatri I."/>
            <person name="Kumar R."/>
            <person name="Subramanian S."/>
            <person name="Pinnaka A."/>
        </authorList>
    </citation>
    <scope>NUCLEOTIDE SEQUENCE [LARGE SCALE GENOMIC DNA]</scope>
    <source>
        <strain evidence="7 8">AK7</strain>
    </source>
</reference>
<dbReference type="PATRIC" id="fig|1237149.3.peg.3648"/>
<protein>
    <submittedName>
        <fullName evidence="7">Multidrug resistance protein</fullName>
    </submittedName>
</protein>
<dbReference type="Pfam" id="PF25917">
    <property type="entry name" value="BSH_RND"/>
    <property type="match status" value="1"/>
</dbReference>
<evidence type="ECO:0000256" key="1">
    <source>
        <dbReference type="ARBA" id="ARBA00004196"/>
    </source>
</evidence>
<dbReference type="InterPro" id="IPR058627">
    <property type="entry name" value="MdtA-like_C"/>
</dbReference>
<dbReference type="Gene3D" id="2.40.30.170">
    <property type="match status" value="1"/>
</dbReference>
<dbReference type="STRING" id="1237149.C900_03886"/>
<feature type="domain" description="Multidrug resistance protein MdtA-like C-terminal permuted SH3" evidence="6">
    <location>
        <begin position="301"/>
        <end position="361"/>
    </location>
</feature>
<dbReference type="PANTHER" id="PTHR30158">
    <property type="entry name" value="ACRA/E-RELATED COMPONENT OF DRUG EFFLUX TRANSPORTER"/>
    <property type="match status" value="1"/>
</dbReference>
<feature type="domain" description="Multidrug resistance protein MdtA-like barrel-sandwich hybrid" evidence="4">
    <location>
        <begin position="71"/>
        <end position="204"/>
    </location>
</feature>
<dbReference type="InterPro" id="IPR058625">
    <property type="entry name" value="MdtA-like_BSH"/>
</dbReference>
<comment type="subcellular location">
    <subcellularLocation>
        <location evidence="1">Cell envelope</location>
    </subcellularLocation>
</comment>
<accession>L8JMP7</accession>
<dbReference type="AlphaFoldDB" id="L8JMP7"/>
<dbReference type="PANTHER" id="PTHR30158:SF23">
    <property type="entry name" value="MULTIDRUG RESISTANCE PROTEIN MEXA"/>
    <property type="match status" value="1"/>
</dbReference>
<dbReference type="Gene3D" id="1.10.287.470">
    <property type="entry name" value="Helix hairpin bin"/>
    <property type="match status" value="1"/>
</dbReference>
<feature type="domain" description="Multidrug resistance protein MdtA-like beta-barrel" evidence="5">
    <location>
        <begin position="216"/>
        <end position="296"/>
    </location>
</feature>
<evidence type="ECO:0000256" key="2">
    <source>
        <dbReference type="ARBA" id="ARBA00009477"/>
    </source>
</evidence>
<dbReference type="NCBIfam" id="TIGR01730">
    <property type="entry name" value="RND_mfp"/>
    <property type="match status" value="1"/>
</dbReference>
<dbReference type="eggNOG" id="COG0845">
    <property type="taxonomic scope" value="Bacteria"/>
</dbReference>
<name>L8JMP7_9BACT</name>
<dbReference type="EMBL" id="AMZN01000055">
    <property type="protein sequence ID" value="ELR70201.1"/>
    <property type="molecule type" value="Genomic_DNA"/>
</dbReference>
<comment type="caution">
    <text evidence="7">The sequence shown here is derived from an EMBL/GenBank/DDBJ whole genome shotgun (WGS) entry which is preliminary data.</text>
</comment>
<dbReference type="Pfam" id="PF25967">
    <property type="entry name" value="RND-MFP_C"/>
    <property type="match status" value="1"/>
</dbReference>
<dbReference type="GO" id="GO:0022857">
    <property type="term" value="F:transmembrane transporter activity"/>
    <property type="evidence" value="ECO:0007669"/>
    <property type="project" value="InterPro"/>
</dbReference>
<evidence type="ECO:0000259" key="5">
    <source>
        <dbReference type="Pfam" id="PF25944"/>
    </source>
</evidence>
<evidence type="ECO:0000259" key="6">
    <source>
        <dbReference type="Pfam" id="PF25967"/>
    </source>
</evidence>
<sequence>MLKNMKTKKSIAILSLGVPVLLVSLYSVFFTVDTEESLVDNKTVDTFEVVHPAVIDTAFSRDYIATLHAARHVEIRSRIRGFLEAIHVDEGQKVQKGQLLFSISKSEYETELLKATSASNSAMAELKAAEVEWQSTKELVDKNIESVTQLNLAQAKIDALKAKVDEARSHEKSAKLQVSYAEIRAPFNGTIGRIPNKVGSLEEEGALLTTISDNSTIYAYFNVSEREYLQIFDKEQKSNDQVNLIQADQKVYPQPGAIETLDNAVDHATGTITFRASFPNPTGRLIHGATGKVRINTLLENALVIPQAATMEAQDIMYVFAVNDNNIIERKKITPAYRLPRLYVINEGLSKNDKIIFKGLQHVYDGLKVETEVVNFLQSAHKNDENLAFSKN</sequence>
<proteinExistence type="inferred from homology"/>
<keyword evidence="8" id="KW-1185">Reference proteome</keyword>
<dbReference type="SUPFAM" id="SSF111369">
    <property type="entry name" value="HlyD-like secretion proteins"/>
    <property type="match status" value="1"/>
</dbReference>
<comment type="similarity">
    <text evidence="2">Belongs to the membrane fusion protein (MFP) (TC 8.A.1) family.</text>
</comment>